<protein>
    <recommendedName>
        <fullName evidence="4">Yip1-like protein</fullName>
    </recommendedName>
</protein>
<keyword evidence="1" id="KW-1133">Transmembrane helix</keyword>
<organism evidence="2 3">
    <name type="scientific">Hoeflea halophila</name>
    <dbReference type="NCBI Taxonomy" id="714899"/>
    <lineage>
        <taxon>Bacteria</taxon>
        <taxon>Pseudomonadati</taxon>
        <taxon>Pseudomonadota</taxon>
        <taxon>Alphaproteobacteria</taxon>
        <taxon>Hyphomicrobiales</taxon>
        <taxon>Rhizobiaceae</taxon>
        <taxon>Hoeflea</taxon>
    </lineage>
</organism>
<evidence type="ECO:0000313" key="2">
    <source>
        <dbReference type="EMBL" id="SOE17986.1"/>
    </source>
</evidence>
<dbReference type="RefSeq" id="WP_097108468.1">
    <property type="nucleotide sequence ID" value="NZ_OCPC01000004.1"/>
</dbReference>
<gene>
    <name evidence="2" type="ORF">SAMN05877838_2894</name>
</gene>
<feature type="transmembrane region" description="Helical" evidence="1">
    <location>
        <begin position="40"/>
        <end position="64"/>
    </location>
</feature>
<sequence length="200" mass="22079">MAADFIPTRVEAGRSLAGLLYMILGNRDGLRLLDSSPDGFWRSFGAFAWAWPVQCFLWTGIWRASPELRPETAAEVFRFFAVSSVFDVVAWVLPALLLLPVCQVFGLPGKFTRLVVANNWFGLLSAYIGFFPASLRYLTPVSDAASAFISLAVYAAVIWLYFRVVRICLEGDVMVSVFITLLMVISGLTVSELAYGSLSN</sequence>
<proteinExistence type="predicted"/>
<reference evidence="3" key="1">
    <citation type="submission" date="2017-08" db="EMBL/GenBank/DDBJ databases">
        <authorList>
            <person name="Varghese N."/>
            <person name="Submissions S."/>
        </authorList>
    </citation>
    <scope>NUCLEOTIDE SEQUENCE [LARGE SCALE GENOMIC DNA]</scope>
    <source>
        <strain evidence="3">KCTC 23107</strain>
    </source>
</reference>
<dbReference type="OrthoDB" id="9811204at2"/>
<feature type="transmembrane region" description="Helical" evidence="1">
    <location>
        <begin position="76"/>
        <end position="99"/>
    </location>
</feature>
<keyword evidence="1" id="KW-0472">Membrane</keyword>
<keyword evidence="3" id="KW-1185">Reference proteome</keyword>
<accession>A0A286IEA8</accession>
<keyword evidence="1" id="KW-0812">Transmembrane</keyword>
<name>A0A286IEA8_9HYPH</name>
<feature type="transmembrane region" description="Helical" evidence="1">
    <location>
        <begin position="145"/>
        <end position="162"/>
    </location>
</feature>
<dbReference type="EMBL" id="OCPC01000004">
    <property type="protein sequence ID" value="SOE17986.1"/>
    <property type="molecule type" value="Genomic_DNA"/>
</dbReference>
<feature type="transmembrane region" description="Helical" evidence="1">
    <location>
        <begin position="174"/>
        <end position="195"/>
    </location>
</feature>
<dbReference type="AlphaFoldDB" id="A0A286IEA8"/>
<dbReference type="Proteomes" id="UP000219465">
    <property type="component" value="Unassembled WGS sequence"/>
</dbReference>
<evidence type="ECO:0000256" key="1">
    <source>
        <dbReference type="SAM" id="Phobius"/>
    </source>
</evidence>
<evidence type="ECO:0000313" key="3">
    <source>
        <dbReference type="Proteomes" id="UP000219465"/>
    </source>
</evidence>
<evidence type="ECO:0008006" key="4">
    <source>
        <dbReference type="Google" id="ProtNLM"/>
    </source>
</evidence>
<feature type="transmembrane region" description="Helical" evidence="1">
    <location>
        <begin position="119"/>
        <end position="138"/>
    </location>
</feature>